<dbReference type="InterPro" id="IPR027417">
    <property type="entry name" value="P-loop_NTPase"/>
</dbReference>
<reference evidence="4 5" key="1">
    <citation type="journal article" date="2017" name="Nat. Ecol. Evol.">
        <title>Scallop genome provides insights into evolution of bilaterian karyotype and development.</title>
        <authorList>
            <person name="Wang S."/>
            <person name="Zhang J."/>
            <person name="Jiao W."/>
            <person name="Li J."/>
            <person name="Xun X."/>
            <person name="Sun Y."/>
            <person name="Guo X."/>
            <person name="Huan P."/>
            <person name="Dong B."/>
            <person name="Zhang L."/>
            <person name="Hu X."/>
            <person name="Sun X."/>
            <person name="Wang J."/>
            <person name="Zhao C."/>
            <person name="Wang Y."/>
            <person name="Wang D."/>
            <person name="Huang X."/>
            <person name="Wang R."/>
            <person name="Lv J."/>
            <person name="Li Y."/>
            <person name="Zhang Z."/>
            <person name="Liu B."/>
            <person name="Lu W."/>
            <person name="Hui Y."/>
            <person name="Liang J."/>
            <person name="Zhou Z."/>
            <person name="Hou R."/>
            <person name="Li X."/>
            <person name="Liu Y."/>
            <person name="Li H."/>
            <person name="Ning X."/>
            <person name="Lin Y."/>
            <person name="Zhao L."/>
            <person name="Xing Q."/>
            <person name="Dou J."/>
            <person name="Li Y."/>
            <person name="Mao J."/>
            <person name="Guo H."/>
            <person name="Dou H."/>
            <person name="Li T."/>
            <person name="Mu C."/>
            <person name="Jiang W."/>
            <person name="Fu Q."/>
            <person name="Fu X."/>
            <person name="Miao Y."/>
            <person name="Liu J."/>
            <person name="Yu Q."/>
            <person name="Li R."/>
            <person name="Liao H."/>
            <person name="Li X."/>
            <person name="Kong Y."/>
            <person name="Jiang Z."/>
            <person name="Chourrout D."/>
            <person name="Li R."/>
            <person name="Bao Z."/>
        </authorList>
    </citation>
    <scope>NUCLEOTIDE SEQUENCE [LARGE SCALE GENOMIC DNA]</scope>
    <source>
        <strain evidence="4 5">PY_sf001</strain>
    </source>
</reference>
<dbReference type="PANTHER" id="PTHR11783">
    <property type="entry name" value="SULFOTRANSFERASE SULT"/>
    <property type="match status" value="1"/>
</dbReference>
<dbReference type="Gene3D" id="3.40.50.300">
    <property type="entry name" value="P-loop containing nucleotide triphosphate hydrolases"/>
    <property type="match status" value="1"/>
</dbReference>
<dbReference type="EMBL" id="NEDP02004067">
    <property type="protein sequence ID" value="OWF46861.1"/>
    <property type="molecule type" value="Genomic_DNA"/>
</dbReference>
<keyword evidence="5" id="KW-1185">Reference proteome</keyword>
<proteinExistence type="inferred from homology"/>
<dbReference type="Pfam" id="PF00685">
    <property type="entry name" value="Sulfotransfer_1"/>
    <property type="match status" value="1"/>
</dbReference>
<dbReference type="InterPro" id="IPR000863">
    <property type="entry name" value="Sulfotransferase_dom"/>
</dbReference>
<gene>
    <name evidence="4" type="ORF">KP79_PYT07104</name>
</gene>
<evidence type="ECO:0000259" key="3">
    <source>
        <dbReference type="Pfam" id="PF00685"/>
    </source>
</evidence>
<evidence type="ECO:0000313" key="5">
    <source>
        <dbReference type="Proteomes" id="UP000242188"/>
    </source>
</evidence>
<dbReference type="SUPFAM" id="SSF52540">
    <property type="entry name" value="P-loop containing nucleoside triphosphate hydrolases"/>
    <property type="match status" value="1"/>
</dbReference>
<protein>
    <submittedName>
        <fullName evidence="4">Sulfotransferase 1C2</fullName>
    </submittedName>
</protein>
<evidence type="ECO:0000313" key="4">
    <source>
        <dbReference type="EMBL" id="OWF46861.1"/>
    </source>
</evidence>
<accession>A0A210QDV8</accession>
<sequence>MQLVNVTDENTTNNYKFKRYQGRPFHRITPGNVRDQLQIFSDFRCREGDVMLCTFPRSGSHWVYNTIQMLRSGTLTYSGTPIVADFEDLDLIEHMEAPRTFLTHFTFPFIPTEAKKGIPKIIFVSRNPKDVLVSYYHFLDNMVQTDFEGDFNFFMKFFLSEEFFVSGGSWFTYMKEWEDGRKLYPDMRILSIRYEDFKKDTINFLVKLADFLEVKRDNAFLKEVEKNITFEHLKEDHTKVAGESERWSVVNKQGRVPIYRKGKIGDWKNMFTVAQNEYFNAKFREKMAGYDLDFQYQFIVLLNPLGGVMLSPSNLDRSSLTVQFLRFMTIPCMFYSHVIHSSMNPKVTVTRYCDVVVCSSFTPPGLTTPATGHD</sequence>
<name>A0A210QDV8_MIZYE</name>
<evidence type="ECO:0000256" key="2">
    <source>
        <dbReference type="ARBA" id="ARBA00022679"/>
    </source>
</evidence>
<keyword evidence="2 4" id="KW-0808">Transferase</keyword>
<comment type="similarity">
    <text evidence="1">Belongs to the sulfotransferase 1 family.</text>
</comment>
<feature type="domain" description="Sulfotransferase" evidence="3">
    <location>
        <begin position="48"/>
        <end position="290"/>
    </location>
</feature>
<dbReference type="AlphaFoldDB" id="A0A210QDV8"/>
<organism evidence="4 5">
    <name type="scientific">Mizuhopecten yessoensis</name>
    <name type="common">Japanese scallop</name>
    <name type="synonym">Patinopecten yessoensis</name>
    <dbReference type="NCBI Taxonomy" id="6573"/>
    <lineage>
        <taxon>Eukaryota</taxon>
        <taxon>Metazoa</taxon>
        <taxon>Spiralia</taxon>
        <taxon>Lophotrochozoa</taxon>
        <taxon>Mollusca</taxon>
        <taxon>Bivalvia</taxon>
        <taxon>Autobranchia</taxon>
        <taxon>Pteriomorphia</taxon>
        <taxon>Pectinida</taxon>
        <taxon>Pectinoidea</taxon>
        <taxon>Pectinidae</taxon>
        <taxon>Mizuhopecten</taxon>
    </lineage>
</organism>
<evidence type="ECO:0000256" key="1">
    <source>
        <dbReference type="ARBA" id="ARBA00005771"/>
    </source>
</evidence>
<dbReference type="Proteomes" id="UP000242188">
    <property type="component" value="Unassembled WGS sequence"/>
</dbReference>
<dbReference type="GO" id="GO:0008146">
    <property type="term" value="F:sulfotransferase activity"/>
    <property type="evidence" value="ECO:0007669"/>
    <property type="project" value="InterPro"/>
</dbReference>
<comment type="caution">
    <text evidence="4">The sequence shown here is derived from an EMBL/GenBank/DDBJ whole genome shotgun (WGS) entry which is preliminary data.</text>
</comment>
<dbReference type="OrthoDB" id="205623at2759"/>